<dbReference type="EMBL" id="SRJC01000001">
    <property type="protein sequence ID" value="TGB05409.1"/>
    <property type="molecule type" value="Genomic_DNA"/>
</dbReference>
<evidence type="ECO:0000313" key="4">
    <source>
        <dbReference type="Proteomes" id="UP000297982"/>
    </source>
</evidence>
<feature type="compositionally biased region" description="Acidic residues" evidence="1">
    <location>
        <begin position="32"/>
        <end position="44"/>
    </location>
</feature>
<feature type="chain" id="PRO_5021347674" evidence="2">
    <location>
        <begin position="23"/>
        <end position="265"/>
    </location>
</feature>
<sequence>MRTKNVLTTTALVSTLFLTACATNEEYNKEPEESETVEASEKEEDVSRSDDKDGEVVGEEGTYIPAGYEGFHETFATFELPEEGRFSEAEAIELVGQEQYRSSSIIAYENGMVFDENSKRLKMQVHRDGERPYPHGAQSLGFFMTIVETSISDIQVSSEGSGAEAKPLEEFTSKERDSFEKGQGIQLVQQKNEYLIKQLRQFETYFSESGYDELAEWTTETVELLEHADTLSQSDWEEIYTSYYKAVQRIVKMGKSFPDTGQNEE</sequence>
<evidence type="ECO:0000256" key="1">
    <source>
        <dbReference type="SAM" id="MobiDB-lite"/>
    </source>
</evidence>
<feature type="region of interest" description="Disordered" evidence="1">
    <location>
        <begin position="24"/>
        <end position="58"/>
    </location>
</feature>
<organism evidence="3 4">
    <name type="scientific">Halobacillus salinus</name>
    <dbReference type="NCBI Taxonomy" id="192814"/>
    <lineage>
        <taxon>Bacteria</taxon>
        <taxon>Bacillati</taxon>
        <taxon>Bacillota</taxon>
        <taxon>Bacilli</taxon>
        <taxon>Bacillales</taxon>
        <taxon>Bacillaceae</taxon>
        <taxon>Halobacillus</taxon>
    </lineage>
</organism>
<dbReference type="PROSITE" id="PS51257">
    <property type="entry name" value="PROKAR_LIPOPROTEIN"/>
    <property type="match status" value="1"/>
</dbReference>
<accession>A0A4Z0H707</accession>
<evidence type="ECO:0000313" key="3">
    <source>
        <dbReference type="EMBL" id="TGB05409.1"/>
    </source>
</evidence>
<keyword evidence="2" id="KW-0732">Signal</keyword>
<protein>
    <submittedName>
        <fullName evidence="3">Uncharacterized protein</fullName>
    </submittedName>
</protein>
<comment type="caution">
    <text evidence="3">The sequence shown here is derived from an EMBL/GenBank/DDBJ whole genome shotgun (WGS) entry which is preliminary data.</text>
</comment>
<feature type="compositionally biased region" description="Basic and acidic residues" evidence="1">
    <location>
        <begin position="45"/>
        <end position="55"/>
    </location>
</feature>
<evidence type="ECO:0000256" key="2">
    <source>
        <dbReference type="SAM" id="SignalP"/>
    </source>
</evidence>
<dbReference type="RefSeq" id="WP_135327529.1">
    <property type="nucleotide sequence ID" value="NZ_SRJC01000001.1"/>
</dbReference>
<keyword evidence="4" id="KW-1185">Reference proteome</keyword>
<dbReference type="Proteomes" id="UP000297982">
    <property type="component" value="Unassembled WGS sequence"/>
</dbReference>
<feature type="signal peptide" evidence="2">
    <location>
        <begin position="1"/>
        <end position="22"/>
    </location>
</feature>
<reference evidence="3 4" key="1">
    <citation type="journal article" date="2003" name="Int. J. Syst. Evol. Microbiol.">
        <title>Halobacillus salinus sp. nov., isolated from a salt lake on the coast of the East Sea in Korea.</title>
        <authorList>
            <person name="Yoon J.H."/>
            <person name="Kang K.H."/>
            <person name="Park Y.H."/>
        </authorList>
    </citation>
    <scope>NUCLEOTIDE SEQUENCE [LARGE SCALE GENOMIC DNA]</scope>
    <source>
        <strain evidence="3 4">HSL-3</strain>
    </source>
</reference>
<proteinExistence type="predicted"/>
<name>A0A4Z0H707_9BACI</name>
<gene>
    <name evidence="3" type="ORF">E4663_10610</name>
</gene>
<dbReference type="AlphaFoldDB" id="A0A4Z0H707"/>